<dbReference type="InterPro" id="IPR013985">
    <property type="entry name" value="Ald_Fedxn_OxRdtase_dom3"/>
</dbReference>
<organism evidence="10">
    <name type="scientific">uncultured Desulfovibrio sp</name>
    <dbReference type="NCBI Taxonomy" id="167968"/>
    <lineage>
        <taxon>Bacteria</taxon>
        <taxon>Pseudomonadati</taxon>
        <taxon>Thermodesulfobacteriota</taxon>
        <taxon>Desulfovibrionia</taxon>
        <taxon>Desulfovibrionales</taxon>
        <taxon>Desulfovibrionaceae</taxon>
        <taxon>Desulfovibrio</taxon>
        <taxon>environmental samples</taxon>
    </lineage>
</organism>
<dbReference type="SMART" id="SM00790">
    <property type="entry name" value="AFOR_N"/>
    <property type="match status" value="1"/>
</dbReference>
<dbReference type="InterPro" id="IPR013983">
    <property type="entry name" value="Ald_Fedxn_OxRdtase_N"/>
</dbReference>
<proteinExistence type="inferred from homology"/>
<evidence type="ECO:0000256" key="5">
    <source>
        <dbReference type="ARBA" id="ARBA00023002"/>
    </source>
</evidence>
<accession>A0A212J283</accession>
<keyword evidence="7" id="KW-0411">Iron-sulfur</keyword>
<evidence type="ECO:0000256" key="3">
    <source>
        <dbReference type="ARBA" id="ARBA00022485"/>
    </source>
</evidence>
<dbReference type="GO" id="GO:0009055">
    <property type="term" value="F:electron transfer activity"/>
    <property type="evidence" value="ECO:0007669"/>
    <property type="project" value="InterPro"/>
</dbReference>
<dbReference type="EMBL" id="FLUP01000001">
    <property type="protein sequence ID" value="SBV93454.1"/>
    <property type="molecule type" value="Genomic_DNA"/>
</dbReference>
<name>A0A212J283_9BACT</name>
<dbReference type="Gene3D" id="1.10.569.10">
    <property type="entry name" value="Aldehyde Ferredoxin Oxidoreductase Protein, subunit A, domain 2"/>
    <property type="match status" value="1"/>
</dbReference>
<evidence type="ECO:0000313" key="10">
    <source>
        <dbReference type="EMBL" id="SBV93454.1"/>
    </source>
</evidence>
<dbReference type="PANTHER" id="PTHR30038">
    <property type="entry name" value="ALDEHYDE FERREDOXIN OXIDOREDUCTASE"/>
    <property type="match status" value="1"/>
</dbReference>
<dbReference type="InterPro" id="IPR036503">
    <property type="entry name" value="Ald_Fedxn_OxRdtase_N_sf"/>
</dbReference>
<dbReference type="Pfam" id="PF01314">
    <property type="entry name" value="AFOR_C"/>
    <property type="match status" value="1"/>
</dbReference>
<keyword evidence="3" id="KW-0004">4Fe-4S</keyword>
<dbReference type="GO" id="GO:0046872">
    <property type="term" value="F:metal ion binding"/>
    <property type="evidence" value="ECO:0007669"/>
    <property type="project" value="UniProtKB-KW"/>
</dbReference>
<sequence length="702" mass="78987">MARKFGGYQGKGLRVNLSTGRITVEDTYQYLDLIGGTGLGYKVFWDEVPPKTKAYDEANKIVFAVGPLAGTGALCSGRTAVTTIMPVSWPQHLIGSGHMGGNFAEHLKYAGYDFLIIEGKAERPVWLHVRDGKAWLKDASHVWGQGTRRTTRVISEEVGADGTVAAIGPAGENLVPYSVVVNSRAHTAGCGIGAVMGSKMLKAIALQGSQPVHIAGDKADWEKLINYHRTIIGANNQHVVPNFPSPLFEYWDAGSRWVGAPGKRWGASEAPVTLTNDVRSLNRISYRTNNAAYFLGDNVWQYTVRNNGCFSCPIRCYTVMKDEDTAAKFGVSPIQFNTCVGMFGGREWFPKLSRKKSDLARQAGFVGIELMDDLGVWENYGQLFRDFSNMYEDGIWKQKLGADEYKSIPWEMVDACNPEFIKTAVHRIAYKEGEFGQLLGMGTGYMIEKMGIPEEKWKDDHRTVYWKMGHPKHHANEDDGQTGCVINTQYNRDPMCHSNCNFVRSGLPIDVQKRLAEHFWGSADAVDAIGDYKPTNKYKMIRAKWSIERKELHDMLSFCNWMGPWISTPNKQDGYMGDNSLESKYYRVLTGHNLDVKELDRCAERAFNLHRAYTARQMQTTDMRKKHDQYPNWLFEDKKNKAPFTKGTIRMDKADIEKSLDLFYEVQGWDVKSGLPSANHYRSLGLNDVADTMTKEKLVPGA</sequence>
<dbReference type="InterPro" id="IPR013984">
    <property type="entry name" value="Ald_Fedxn_OxRdtase_dom2"/>
</dbReference>
<dbReference type="Gene3D" id="1.10.599.10">
    <property type="entry name" value="Aldehyde Ferredoxin Oxidoreductase Protein, subunit A, domain 3"/>
    <property type="match status" value="1"/>
</dbReference>
<gene>
    <name evidence="10" type="primary">ydhV</name>
    <name evidence="10" type="ORF">KM92DES2_10404</name>
</gene>
<dbReference type="InterPro" id="IPR051919">
    <property type="entry name" value="W-dependent_AOR"/>
</dbReference>
<dbReference type="InterPro" id="IPR036021">
    <property type="entry name" value="Tungsten_al_ferr_oxy-like_C"/>
</dbReference>
<evidence type="ECO:0000256" key="1">
    <source>
        <dbReference type="ARBA" id="ARBA00001966"/>
    </source>
</evidence>
<keyword evidence="4" id="KW-0479">Metal-binding</keyword>
<keyword evidence="5" id="KW-0560">Oxidoreductase</keyword>
<dbReference type="GO" id="GO:0016625">
    <property type="term" value="F:oxidoreductase activity, acting on the aldehyde or oxo group of donors, iron-sulfur protein as acceptor"/>
    <property type="evidence" value="ECO:0007669"/>
    <property type="project" value="InterPro"/>
</dbReference>
<comment type="cofactor">
    <cofactor evidence="8">
        <name>tungstopterin</name>
        <dbReference type="ChEBI" id="CHEBI:30402"/>
    </cofactor>
</comment>
<keyword evidence="6" id="KW-0408">Iron</keyword>
<reference evidence="10" key="1">
    <citation type="submission" date="2016-04" db="EMBL/GenBank/DDBJ databases">
        <authorList>
            <person name="Evans L.H."/>
            <person name="Alamgir A."/>
            <person name="Owens N."/>
            <person name="Weber N.D."/>
            <person name="Virtaneva K."/>
            <person name="Barbian K."/>
            <person name="Babar A."/>
            <person name="Rosenke K."/>
        </authorList>
    </citation>
    <scope>NUCLEOTIDE SEQUENCE</scope>
    <source>
        <strain evidence="10">92-2</strain>
    </source>
</reference>
<dbReference type="GO" id="GO:0051539">
    <property type="term" value="F:4 iron, 4 sulfur cluster binding"/>
    <property type="evidence" value="ECO:0007669"/>
    <property type="project" value="UniProtKB-KW"/>
</dbReference>
<dbReference type="Pfam" id="PF02730">
    <property type="entry name" value="AFOR_N"/>
    <property type="match status" value="1"/>
</dbReference>
<evidence type="ECO:0000256" key="8">
    <source>
        <dbReference type="ARBA" id="ARBA00049934"/>
    </source>
</evidence>
<dbReference type="Gene3D" id="3.60.9.10">
    <property type="entry name" value="Aldehyde ferredoxin oxidoreductase, N-terminal domain"/>
    <property type="match status" value="1"/>
</dbReference>
<comment type="cofactor">
    <cofactor evidence="1">
        <name>[4Fe-4S] cluster</name>
        <dbReference type="ChEBI" id="CHEBI:49883"/>
    </cofactor>
</comment>
<dbReference type="NCBIfam" id="NF007354">
    <property type="entry name" value="PRK09849.1"/>
    <property type="match status" value="1"/>
</dbReference>
<dbReference type="PANTHER" id="PTHR30038:SF0">
    <property type="entry name" value="TUNGSTEN-CONTAINING ALDEHYDE FERREDOXIN OXIDOREDUCTASE"/>
    <property type="match status" value="1"/>
</dbReference>
<feature type="domain" description="Aldehyde ferredoxin oxidoreductase N-terminal" evidence="9">
    <location>
        <begin position="8"/>
        <end position="210"/>
    </location>
</feature>
<comment type="similarity">
    <text evidence="2">Belongs to the AOR/FOR family.</text>
</comment>
<evidence type="ECO:0000256" key="2">
    <source>
        <dbReference type="ARBA" id="ARBA00011032"/>
    </source>
</evidence>
<dbReference type="SUPFAM" id="SSF56228">
    <property type="entry name" value="Aldehyde ferredoxin oxidoreductase, N-terminal domain"/>
    <property type="match status" value="1"/>
</dbReference>
<evidence type="ECO:0000256" key="6">
    <source>
        <dbReference type="ARBA" id="ARBA00023004"/>
    </source>
</evidence>
<evidence type="ECO:0000259" key="9">
    <source>
        <dbReference type="SMART" id="SM00790"/>
    </source>
</evidence>
<dbReference type="RefSeq" id="WP_227117618.1">
    <property type="nucleotide sequence ID" value="NZ_LT598928.1"/>
</dbReference>
<dbReference type="InterPro" id="IPR001203">
    <property type="entry name" value="OxRdtase_Ald_Fedxn_C"/>
</dbReference>
<evidence type="ECO:0000256" key="4">
    <source>
        <dbReference type="ARBA" id="ARBA00022723"/>
    </source>
</evidence>
<dbReference type="AlphaFoldDB" id="A0A212J283"/>
<evidence type="ECO:0000256" key="7">
    <source>
        <dbReference type="ARBA" id="ARBA00023014"/>
    </source>
</evidence>
<dbReference type="SUPFAM" id="SSF48310">
    <property type="entry name" value="Aldehyde ferredoxin oxidoreductase, C-terminal domains"/>
    <property type="match status" value="1"/>
</dbReference>
<protein>
    <submittedName>
        <fullName evidence="10">Putative ferredoxin:oxidoreductase subunit</fullName>
    </submittedName>
</protein>